<feature type="region of interest" description="Disordered" evidence="8">
    <location>
        <begin position="61"/>
        <end position="96"/>
    </location>
</feature>
<feature type="compositionally biased region" description="Low complexity" evidence="8">
    <location>
        <begin position="333"/>
        <end position="342"/>
    </location>
</feature>
<accession>A0A4S4KM42</accession>
<evidence type="ECO:0000256" key="7">
    <source>
        <dbReference type="ARBA" id="ARBA00023242"/>
    </source>
</evidence>
<feature type="compositionally biased region" description="Low complexity" evidence="8">
    <location>
        <begin position="143"/>
        <end position="163"/>
    </location>
</feature>
<evidence type="ECO:0000256" key="3">
    <source>
        <dbReference type="ARBA" id="ARBA00022553"/>
    </source>
</evidence>
<dbReference type="Proteomes" id="UP000309038">
    <property type="component" value="Unassembled WGS sequence"/>
</dbReference>
<dbReference type="InterPro" id="IPR019194">
    <property type="entry name" value="Tscrpt_elong_fac_Eaf_N"/>
</dbReference>
<feature type="compositionally biased region" description="Low complexity" evidence="8">
    <location>
        <begin position="357"/>
        <end position="366"/>
    </location>
</feature>
<keyword evidence="3" id="KW-0597">Phosphoprotein</keyword>
<feature type="compositionally biased region" description="Polar residues" evidence="8">
    <location>
        <begin position="73"/>
        <end position="86"/>
    </location>
</feature>
<feature type="domain" description="Transcription elongation factor Eaf N-terminal" evidence="9">
    <location>
        <begin position="17"/>
        <end position="131"/>
    </location>
</feature>
<feature type="region of interest" description="Disordered" evidence="8">
    <location>
        <begin position="133"/>
        <end position="405"/>
    </location>
</feature>
<feature type="compositionally biased region" description="Pro residues" evidence="8">
    <location>
        <begin position="279"/>
        <end position="298"/>
    </location>
</feature>
<evidence type="ECO:0000313" key="10">
    <source>
        <dbReference type="EMBL" id="THG99558.1"/>
    </source>
</evidence>
<feature type="compositionally biased region" description="Pro residues" evidence="8">
    <location>
        <begin position="367"/>
        <end position="381"/>
    </location>
</feature>
<dbReference type="GO" id="GO:0003711">
    <property type="term" value="F:transcription elongation factor activity"/>
    <property type="evidence" value="ECO:0007669"/>
    <property type="project" value="TreeGrafter"/>
</dbReference>
<keyword evidence="5" id="KW-0010">Activator</keyword>
<dbReference type="Pfam" id="PF09816">
    <property type="entry name" value="EAF"/>
    <property type="match status" value="1"/>
</dbReference>
<comment type="similarity">
    <text evidence="2">Belongs to the EAF family.</text>
</comment>
<feature type="compositionally biased region" description="Acidic residues" evidence="8">
    <location>
        <begin position="485"/>
        <end position="499"/>
    </location>
</feature>
<reference evidence="10 11" key="1">
    <citation type="submission" date="2019-02" db="EMBL/GenBank/DDBJ databases">
        <title>Genome sequencing of the rare red list fungi Phlebia centrifuga.</title>
        <authorList>
            <person name="Buettner E."/>
            <person name="Kellner H."/>
        </authorList>
    </citation>
    <scope>NUCLEOTIDE SEQUENCE [LARGE SCALE GENOMIC DNA]</scope>
    <source>
        <strain evidence="10 11">DSM 108282</strain>
    </source>
</reference>
<dbReference type="PANTHER" id="PTHR15970:SF2">
    <property type="entry name" value="ELL-ASSOCIATED FACTOR EAF"/>
    <property type="match status" value="1"/>
</dbReference>
<evidence type="ECO:0000259" key="9">
    <source>
        <dbReference type="Pfam" id="PF09816"/>
    </source>
</evidence>
<evidence type="ECO:0000256" key="2">
    <source>
        <dbReference type="ARBA" id="ARBA00007798"/>
    </source>
</evidence>
<feature type="compositionally biased region" description="Acidic residues" evidence="8">
    <location>
        <begin position="171"/>
        <end position="187"/>
    </location>
</feature>
<evidence type="ECO:0000256" key="1">
    <source>
        <dbReference type="ARBA" id="ARBA00004123"/>
    </source>
</evidence>
<dbReference type="EMBL" id="SGPJ01000076">
    <property type="protein sequence ID" value="THG99558.1"/>
    <property type="molecule type" value="Genomic_DNA"/>
</dbReference>
<keyword evidence="7" id="KW-0539">Nucleus</keyword>
<name>A0A4S4KM42_9APHY</name>
<feature type="region of interest" description="Disordered" evidence="8">
    <location>
        <begin position="450"/>
        <end position="499"/>
    </location>
</feature>
<comment type="subcellular location">
    <subcellularLocation>
        <location evidence="1">Nucleus</location>
    </subcellularLocation>
</comment>
<keyword evidence="6" id="KW-0804">Transcription</keyword>
<keyword evidence="11" id="KW-1185">Reference proteome</keyword>
<evidence type="ECO:0000313" key="11">
    <source>
        <dbReference type="Proteomes" id="UP000309038"/>
    </source>
</evidence>
<organism evidence="10 11">
    <name type="scientific">Hermanssonia centrifuga</name>
    <dbReference type="NCBI Taxonomy" id="98765"/>
    <lineage>
        <taxon>Eukaryota</taxon>
        <taxon>Fungi</taxon>
        <taxon>Dikarya</taxon>
        <taxon>Basidiomycota</taxon>
        <taxon>Agaricomycotina</taxon>
        <taxon>Agaricomycetes</taxon>
        <taxon>Polyporales</taxon>
        <taxon>Meruliaceae</taxon>
        <taxon>Hermanssonia</taxon>
    </lineage>
</organism>
<dbReference type="GO" id="GO:0032783">
    <property type="term" value="C:super elongation complex"/>
    <property type="evidence" value="ECO:0007669"/>
    <property type="project" value="InterPro"/>
</dbReference>
<dbReference type="PRINTS" id="PR01217">
    <property type="entry name" value="PRICHEXTENSN"/>
</dbReference>
<evidence type="ECO:0000256" key="6">
    <source>
        <dbReference type="ARBA" id="ARBA00023163"/>
    </source>
</evidence>
<dbReference type="GO" id="GO:0006368">
    <property type="term" value="P:transcription elongation by RNA polymerase II"/>
    <property type="evidence" value="ECO:0007669"/>
    <property type="project" value="InterPro"/>
</dbReference>
<evidence type="ECO:0000256" key="4">
    <source>
        <dbReference type="ARBA" id="ARBA00023015"/>
    </source>
</evidence>
<evidence type="ECO:0000256" key="8">
    <source>
        <dbReference type="SAM" id="MobiDB-lite"/>
    </source>
</evidence>
<comment type="caution">
    <text evidence="10">The sequence shown here is derived from an EMBL/GenBank/DDBJ whole genome shotgun (WGS) entry which is preliminary data.</text>
</comment>
<gene>
    <name evidence="10" type="ORF">EW026_g2808</name>
</gene>
<protein>
    <recommendedName>
        <fullName evidence="9">Transcription elongation factor Eaf N-terminal domain-containing protein</fullName>
    </recommendedName>
</protein>
<dbReference type="AlphaFoldDB" id="A0A4S4KM42"/>
<feature type="compositionally biased region" description="Low complexity" evidence="8">
    <location>
        <begin position="261"/>
        <end position="278"/>
    </location>
</feature>
<dbReference type="InterPro" id="IPR027093">
    <property type="entry name" value="EAF_fam"/>
</dbReference>
<proteinExistence type="inferred from homology"/>
<sequence length="499" mass="53961">MAATAATWVPQNGTFDVAVGISLRRALKARTGGPLKNSKLPEHEFYSVRYNFKPESVDSTKPGTIEVKRGKDSTSVTVERGSTQNGEAGHAFVGQETPSKETDCVLIYDEETGQFTLEKLDSQLRLYYDRKLTRAPRHPGSPLPASRPSNSSSSNTPLSQSFSRPARDVEDVFDDEDAIGEPDDEFGELIPLDPPTKTPQSSKEKDISKGKSRANPMANPIPKQKARYKKEEEEESEGEIIETPIMPPPEPKPRPKPIPRPRNNVAAAAVPAPAKPKATPAPPTHPLPPKPHLTPPKETPALPKAAASTGKKRELPVEASRSIQQPRAKRARPSSPTSSRPAKAQEKEFSLELPGGPDLSLPVSLPAAPPATQPVPSPPPIVSAADSDEEEWDDVLPTSEATVPRTIVMEEIQPEPVMPGEQEESEEEIDIGALEQEMMEHLVDDEDEDFLAAAVSPVAESQPPPNSGQPMSLNRFAGGEGDSMFGDDYDSTSSDDSDD</sequence>
<evidence type="ECO:0000256" key="5">
    <source>
        <dbReference type="ARBA" id="ARBA00023159"/>
    </source>
</evidence>
<keyword evidence="4" id="KW-0805">Transcription regulation</keyword>
<dbReference type="PANTHER" id="PTHR15970">
    <property type="entry name" value="ELL-ASSOCIATED FACTOR EAF"/>
    <property type="match status" value="1"/>
</dbReference>